<accession>A0A3Q3S580</accession>
<dbReference type="GeneTree" id="ENSGT00940000154395"/>
<evidence type="ECO:0000256" key="2">
    <source>
        <dbReference type="ARBA" id="ARBA00022771"/>
    </source>
</evidence>
<dbReference type="InterPro" id="IPR051051">
    <property type="entry name" value="E3_ubiq-ligase_TRIM/RNF"/>
</dbReference>
<reference evidence="8" key="2">
    <citation type="submission" date="2025-09" db="UniProtKB">
        <authorList>
            <consortium name="Ensembl"/>
        </authorList>
    </citation>
    <scope>IDENTIFICATION</scope>
</reference>
<dbReference type="SMART" id="SM00336">
    <property type="entry name" value="BBOX"/>
    <property type="match status" value="1"/>
</dbReference>
<keyword evidence="5" id="KW-0175">Coiled coil</keyword>
<evidence type="ECO:0000256" key="3">
    <source>
        <dbReference type="ARBA" id="ARBA00022833"/>
    </source>
</evidence>
<evidence type="ECO:0000256" key="4">
    <source>
        <dbReference type="PROSITE-ProRule" id="PRU00024"/>
    </source>
</evidence>
<dbReference type="STRING" id="205130.ENSMAMP00000017640"/>
<dbReference type="Gene3D" id="4.10.830.40">
    <property type="match status" value="1"/>
</dbReference>
<dbReference type="SUPFAM" id="SSF57850">
    <property type="entry name" value="RING/U-box"/>
    <property type="match status" value="1"/>
</dbReference>
<dbReference type="PANTHER" id="PTHR25465">
    <property type="entry name" value="B-BOX DOMAIN CONTAINING"/>
    <property type="match status" value="1"/>
</dbReference>
<evidence type="ECO:0000259" key="6">
    <source>
        <dbReference type="PROSITE" id="PS50089"/>
    </source>
</evidence>
<dbReference type="Pfam" id="PF13445">
    <property type="entry name" value="zf-RING_UBOX"/>
    <property type="match status" value="1"/>
</dbReference>
<feature type="coiled-coil region" evidence="5">
    <location>
        <begin position="220"/>
        <end position="261"/>
    </location>
</feature>
<feature type="domain" description="RING-type" evidence="6">
    <location>
        <begin position="23"/>
        <end position="63"/>
    </location>
</feature>
<dbReference type="PROSITE" id="PS00518">
    <property type="entry name" value="ZF_RING_1"/>
    <property type="match status" value="1"/>
</dbReference>
<keyword evidence="9" id="KW-1185">Reference proteome</keyword>
<dbReference type="SUPFAM" id="SSF57845">
    <property type="entry name" value="B-box zinc-binding domain"/>
    <property type="match status" value="1"/>
</dbReference>
<dbReference type="InterPro" id="IPR000315">
    <property type="entry name" value="Znf_B-box"/>
</dbReference>
<dbReference type="InParanoid" id="A0A3Q3S580"/>
<dbReference type="InterPro" id="IPR027370">
    <property type="entry name" value="Znf-RING_euk"/>
</dbReference>
<dbReference type="Gene3D" id="3.30.40.10">
    <property type="entry name" value="Zinc/RING finger domain, C3HC4 (zinc finger)"/>
    <property type="match status" value="1"/>
</dbReference>
<dbReference type="AlphaFoldDB" id="A0A3Q3S580"/>
<dbReference type="InterPro" id="IPR013083">
    <property type="entry name" value="Znf_RING/FYVE/PHD"/>
</dbReference>
<keyword evidence="1" id="KW-0479">Metal-binding</keyword>
<evidence type="ECO:0000256" key="5">
    <source>
        <dbReference type="SAM" id="Coils"/>
    </source>
</evidence>
<keyword evidence="2 4" id="KW-0863">Zinc-finger</keyword>
<dbReference type="PROSITE" id="PS50089">
    <property type="entry name" value="ZF_RING_2"/>
    <property type="match status" value="1"/>
</dbReference>
<evidence type="ECO:0000313" key="9">
    <source>
        <dbReference type="Proteomes" id="UP000261640"/>
    </source>
</evidence>
<organism evidence="8 9">
    <name type="scientific">Mastacembelus armatus</name>
    <name type="common">zig-zag eel</name>
    <dbReference type="NCBI Taxonomy" id="205130"/>
    <lineage>
        <taxon>Eukaryota</taxon>
        <taxon>Metazoa</taxon>
        <taxon>Chordata</taxon>
        <taxon>Craniata</taxon>
        <taxon>Vertebrata</taxon>
        <taxon>Euteleostomi</taxon>
        <taxon>Actinopterygii</taxon>
        <taxon>Neopterygii</taxon>
        <taxon>Teleostei</taxon>
        <taxon>Neoteleostei</taxon>
        <taxon>Acanthomorphata</taxon>
        <taxon>Anabantaria</taxon>
        <taxon>Synbranchiformes</taxon>
        <taxon>Mastacembelidae</taxon>
        <taxon>Mastacembelus</taxon>
    </lineage>
</organism>
<dbReference type="Proteomes" id="UP000261640">
    <property type="component" value="Unplaced"/>
</dbReference>
<evidence type="ECO:0000259" key="7">
    <source>
        <dbReference type="PROSITE" id="PS50119"/>
    </source>
</evidence>
<dbReference type="PROSITE" id="PS50119">
    <property type="entry name" value="ZF_BBOX"/>
    <property type="match status" value="1"/>
</dbReference>
<evidence type="ECO:0000256" key="1">
    <source>
        <dbReference type="ARBA" id="ARBA00022723"/>
    </source>
</evidence>
<dbReference type="SMART" id="SM00184">
    <property type="entry name" value="RING"/>
    <property type="match status" value="1"/>
</dbReference>
<protein>
    <submittedName>
        <fullName evidence="8">E3 ubiquitin-protein ligase TRIM47-like</fullName>
    </submittedName>
</protein>
<keyword evidence="3" id="KW-0862">Zinc</keyword>
<dbReference type="PANTHER" id="PTHR25465:SF32">
    <property type="entry name" value="BLOODTHIRSTY-RELATED GENE FAMILY, MEMBER 16 ISOFORM X1-RELATED"/>
    <property type="match status" value="1"/>
</dbReference>
<evidence type="ECO:0000313" key="8">
    <source>
        <dbReference type="Ensembl" id="ENSMAMP00000017640.1"/>
    </source>
</evidence>
<feature type="domain" description="B box-type" evidence="7">
    <location>
        <begin position="140"/>
        <end position="180"/>
    </location>
</feature>
<dbReference type="Gene3D" id="3.30.160.60">
    <property type="entry name" value="Classic Zinc Finger"/>
    <property type="match status" value="1"/>
</dbReference>
<dbReference type="InterPro" id="IPR001841">
    <property type="entry name" value="Znf_RING"/>
</dbReference>
<dbReference type="Ensembl" id="ENSMAMT00000018108.2">
    <property type="protein sequence ID" value="ENSMAMP00000017640.1"/>
    <property type="gene ID" value="ENSMAMG00000011932.2"/>
</dbReference>
<proteinExistence type="predicted"/>
<reference evidence="8" key="1">
    <citation type="submission" date="2025-08" db="UniProtKB">
        <authorList>
            <consortium name="Ensembl"/>
        </authorList>
    </citation>
    <scope>IDENTIFICATION</scope>
</reference>
<dbReference type="InterPro" id="IPR058030">
    <property type="entry name" value="TRIM8/14/16/25/29/45/65_CC"/>
</dbReference>
<sequence>SVRASGAKQEFRHFDRMSEPPKCCICLDRFSSPVSLPCGHCFCLGCIGEYWRIHGACQCPLCKAFFPTRPQLKTAQTQQDEDATVPLKAGEVICDFCPTKHRAVKSCLVCLASYCDAHLEPHYQSEDLGRHLLISVVKNLEDSVCGLHGKQLDRFCRSDQTCICAMCSQTDHRGHHIISINKEAAKKKVKLKRGRMKLQQAIQDRLSKVEKIRLSVNLCAENLKEAWAENKELIKQLEEEISQLERRNAELEQLSQTEDNLNFLQVCIKIKIIFVTINKQCTITTDPKMQSLSCLYRDFYAPFNDWTDWMK</sequence>
<dbReference type="InterPro" id="IPR017907">
    <property type="entry name" value="Znf_RING_CS"/>
</dbReference>
<name>A0A3Q3S580_9TELE</name>
<dbReference type="Pfam" id="PF00643">
    <property type="entry name" value="zf-B_box"/>
    <property type="match status" value="1"/>
</dbReference>
<dbReference type="Pfam" id="PF25600">
    <property type="entry name" value="TRIM_CC"/>
    <property type="match status" value="1"/>
</dbReference>
<dbReference type="GO" id="GO:0008270">
    <property type="term" value="F:zinc ion binding"/>
    <property type="evidence" value="ECO:0007669"/>
    <property type="project" value="UniProtKB-KW"/>
</dbReference>
<dbReference type="CDD" id="cd19769">
    <property type="entry name" value="Bbox2_TRIM16-like"/>
    <property type="match status" value="1"/>
</dbReference>